<gene>
    <name evidence="9" type="ORF">PFICI_13525</name>
</gene>
<dbReference type="GeneID" id="19278538"/>
<keyword evidence="3" id="KW-0479">Metal-binding</keyword>
<protein>
    <recommendedName>
        <fullName evidence="6">nicotinamidase</fullName>
        <ecNumber evidence="6">3.5.1.19</ecNumber>
    </recommendedName>
    <alternativeName>
        <fullName evidence="7">Nicotinamide deamidase</fullName>
    </alternativeName>
</protein>
<evidence type="ECO:0000256" key="6">
    <source>
        <dbReference type="ARBA" id="ARBA00039017"/>
    </source>
</evidence>
<dbReference type="InParanoid" id="W3WQD5"/>
<evidence type="ECO:0000256" key="3">
    <source>
        <dbReference type="ARBA" id="ARBA00022723"/>
    </source>
</evidence>
<name>W3WQD5_PESFW</name>
<dbReference type="GO" id="GO:0019363">
    <property type="term" value="P:pyridine nucleotide biosynthetic process"/>
    <property type="evidence" value="ECO:0007669"/>
    <property type="project" value="UniProtKB-KW"/>
</dbReference>
<dbReference type="eggNOG" id="KOG4003">
    <property type="taxonomic scope" value="Eukaryota"/>
</dbReference>
<dbReference type="HOGENOM" id="CLU_068979_13_0_1"/>
<proteinExistence type="inferred from homology"/>
<dbReference type="FunCoup" id="W3WQD5">
    <property type="interactions" value="465"/>
</dbReference>
<keyword evidence="2" id="KW-0662">Pyridine nucleotide biosynthesis</keyword>
<dbReference type="PANTHER" id="PTHR11080:SF2">
    <property type="entry name" value="LD05707P"/>
    <property type="match status" value="1"/>
</dbReference>
<sequence>MAPFRPALLVIDFQEDFCPPNGSLAVAGGRDIAATINKLLDLPFVLKVATKDWHPPSHISFASNHKDKQPFTDTITIINPANSEETYESRLWPVHCVQGTPGAELIPELAIGKIDKIMEKGQDDRVEMYSPFYDPFESPRGCDSGLADLLRSYNVTDVYVVGLAADYCVFNCAKDSAKEGFRTFVVEQATKAVDPDNWPQKRKELEDLGAKIVSMESDKVQRLMTAF</sequence>
<dbReference type="CDD" id="cd01011">
    <property type="entry name" value="nicotinamidase"/>
    <property type="match status" value="1"/>
</dbReference>
<evidence type="ECO:0000256" key="5">
    <source>
        <dbReference type="ARBA" id="ARBA00037900"/>
    </source>
</evidence>
<dbReference type="Pfam" id="PF00857">
    <property type="entry name" value="Isochorismatase"/>
    <property type="match status" value="1"/>
</dbReference>
<dbReference type="PANTHER" id="PTHR11080">
    <property type="entry name" value="PYRAZINAMIDASE/NICOTINAMIDASE"/>
    <property type="match status" value="1"/>
</dbReference>
<dbReference type="AlphaFoldDB" id="W3WQD5"/>
<evidence type="ECO:0000256" key="7">
    <source>
        <dbReference type="ARBA" id="ARBA00043224"/>
    </source>
</evidence>
<dbReference type="STRING" id="1229662.W3WQD5"/>
<comment type="pathway">
    <text evidence="5">Cofactor biosynthesis; nicotinate biosynthesis; nicotinate from nicotinamide: step 1/1.</text>
</comment>
<evidence type="ECO:0000313" key="10">
    <source>
        <dbReference type="Proteomes" id="UP000030651"/>
    </source>
</evidence>
<keyword evidence="10" id="KW-1185">Reference proteome</keyword>
<evidence type="ECO:0000256" key="2">
    <source>
        <dbReference type="ARBA" id="ARBA00022642"/>
    </source>
</evidence>
<dbReference type="GO" id="GO:0046872">
    <property type="term" value="F:metal ion binding"/>
    <property type="evidence" value="ECO:0007669"/>
    <property type="project" value="UniProtKB-KW"/>
</dbReference>
<dbReference type="Gene3D" id="3.40.50.850">
    <property type="entry name" value="Isochorismatase-like"/>
    <property type="match status" value="1"/>
</dbReference>
<evidence type="ECO:0000313" key="9">
    <source>
        <dbReference type="EMBL" id="ETS75041.1"/>
    </source>
</evidence>
<dbReference type="Proteomes" id="UP000030651">
    <property type="component" value="Unassembled WGS sequence"/>
</dbReference>
<keyword evidence="4" id="KW-0378">Hydrolase</keyword>
<evidence type="ECO:0000256" key="1">
    <source>
        <dbReference type="ARBA" id="ARBA00006336"/>
    </source>
</evidence>
<dbReference type="EMBL" id="KI912119">
    <property type="protein sequence ID" value="ETS75041.1"/>
    <property type="molecule type" value="Genomic_DNA"/>
</dbReference>
<dbReference type="GO" id="GO:0008936">
    <property type="term" value="F:nicotinamidase activity"/>
    <property type="evidence" value="ECO:0007669"/>
    <property type="project" value="UniProtKB-EC"/>
</dbReference>
<dbReference type="RefSeq" id="XP_007840297.1">
    <property type="nucleotide sequence ID" value="XM_007842106.1"/>
</dbReference>
<dbReference type="InterPro" id="IPR036380">
    <property type="entry name" value="Isochorismatase-like_sf"/>
</dbReference>
<dbReference type="OrthoDB" id="3341310at2759"/>
<dbReference type="InterPro" id="IPR000868">
    <property type="entry name" value="Isochorismatase-like_dom"/>
</dbReference>
<evidence type="ECO:0000256" key="4">
    <source>
        <dbReference type="ARBA" id="ARBA00022801"/>
    </source>
</evidence>
<dbReference type="SUPFAM" id="SSF52499">
    <property type="entry name" value="Isochorismatase-like hydrolases"/>
    <property type="match status" value="1"/>
</dbReference>
<evidence type="ECO:0000259" key="8">
    <source>
        <dbReference type="Pfam" id="PF00857"/>
    </source>
</evidence>
<dbReference type="EC" id="3.5.1.19" evidence="6"/>
<dbReference type="InterPro" id="IPR052347">
    <property type="entry name" value="Isochorismatase_Nicotinamidase"/>
</dbReference>
<accession>W3WQD5</accession>
<organism evidence="9 10">
    <name type="scientific">Pestalotiopsis fici (strain W106-1 / CGMCC3.15140)</name>
    <dbReference type="NCBI Taxonomy" id="1229662"/>
    <lineage>
        <taxon>Eukaryota</taxon>
        <taxon>Fungi</taxon>
        <taxon>Dikarya</taxon>
        <taxon>Ascomycota</taxon>
        <taxon>Pezizomycotina</taxon>
        <taxon>Sordariomycetes</taxon>
        <taxon>Xylariomycetidae</taxon>
        <taxon>Amphisphaeriales</taxon>
        <taxon>Sporocadaceae</taxon>
        <taxon>Pestalotiopsis</taxon>
    </lineage>
</organism>
<comment type="similarity">
    <text evidence="1">Belongs to the isochorismatase family.</text>
</comment>
<reference evidence="10" key="1">
    <citation type="journal article" date="2015" name="BMC Genomics">
        <title>Genomic and transcriptomic analysis of the endophytic fungus Pestalotiopsis fici reveals its lifestyle and high potential for synthesis of natural products.</title>
        <authorList>
            <person name="Wang X."/>
            <person name="Zhang X."/>
            <person name="Liu L."/>
            <person name="Xiang M."/>
            <person name="Wang W."/>
            <person name="Sun X."/>
            <person name="Che Y."/>
            <person name="Guo L."/>
            <person name="Liu G."/>
            <person name="Guo L."/>
            <person name="Wang C."/>
            <person name="Yin W.B."/>
            <person name="Stadler M."/>
            <person name="Zhang X."/>
            <person name="Liu X."/>
        </authorList>
    </citation>
    <scope>NUCLEOTIDE SEQUENCE [LARGE SCALE GENOMIC DNA]</scope>
    <source>
        <strain evidence="10">W106-1 / CGMCC3.15140</strain>
    </source>
</reference>
<dbReference type="OMA" id="DFVDSWP"/>
<feature type="domain" description="Isochorismatase-like" evidence="8">
    <location>
        <begin position="7"/>
        <end position="216"/>
    </location>
</feature>
<dbReference type="KEGG" id="pfy:PFICI_13525"/>